<organism evidence="2 3">
    <name type="scientific">Aureobasidium vineae</name>
    <dbReference type="NCBI Taxonomy" id="2773715"/>
    <lineage>
        <taxon>Eukaryota</taxon>
        <taxon>Fungi</taxon>
        <taxon>Dikarya</taxon>
        <taxon>Ascomycota</taxon>
        <taxon>Pezizomycotina</taxon>
        <taxon>Dothideomycetes</taxon>
        <taxon>Dothideomycetidae</taxon>
        <taxon>Dothideales</taxon>
        <taxon>Saccotheciaceae</taxon>
        <taxon>Aureobasidium</taxon>
    </lineage>
</organism>
<keyword evidence="1" id="KW-0732">Signal</keyword>
<accession>A0A9N8J6V1</accession>
<comment type="caution">
    <text evidence="2">The sequence shown here is derived from an EMBL/GenBank/DDBJ whole genome shotgun (WGS) entry which is preliminary data.</text>
</comment>
<dbReference type="EMBL" id="CAIJEN010000001">
    <property type="protein sequence ID" value="CAD0081946.1"/>
    <property type="molecule type" value="Genomic_DNA"/>
</dbReference>
<sequence length="94" mass="9768">MHFTKTIAAAIALTATVSALPLQKKRDDAVVNSPNSLEGGLNFLSIHSGDGANQVKRAEDIPDAANPLVDLAENVEGGIEGFFDFLGASSGDEK</sequence>
<proteinExistence type="predicted"/>
<name>A0A9N8J6V1_9PEZI</name>
<protein>
    <submittedName>
        <fullName evidence="2">Uncharacterized protein</fullName>
    </submittedName>
</protein>
<evidence type="ECO:0000313" key="2">
    <source>
        <dbReference type="EMBL" id="CAD0081946.1"/>
    </source>
</evidence>
<dbReference type="AlphaFoldDB" id="A0A9N8J6V1"/>
<reference evidence="2" key="1">
    <citation type="submission" date="2020-06" db="EMBL/GenBank/DDBJ databases">
        <authorList>
            <person name="Onetto C."/>
        </authorList>
    </citation>
    <scope>NUCLEOTIDE SEQUENCE</scope>
</reference>
<keyword evidence="3" id="KW-1185">Reference proteome</keyword>
<dbReference type="Proteomes" id="UP000716446">
    <property type="component" value="Unassembled WGS sequence"/>
</dbReference>
<feature type="signal peptide" evidence="1">
    <location>
        <begin position="1"/>
        <end position="19"/>
    </location>
</feature>
<feature type="chain" id="PRO_5040158826" evidence="1">
    <location>
        <begin position="20"/>
        <end position="94"/>
    </location>
</feature>
<evidence type="ECO:0000256" key="1">
    <source>
        <dbReference type="SAM" id="SignalP"/>
    </source>
</evidence>
<evidence type="ECO:0000313" key="3">
    <source>
        <dbReference type="Proteomes" id="UP000716446"/>
    </source>
</evidence>
<gene>
    <name evidence="2" type="ORF">AWRI4619_LOCUS513</name>
</gene>